<protein>
    <submittedName>
        <fullName evidence="2">Uncharacterized protein</fullName>
    </submittedName>
</protein>
<evidence type="ECO:0000313" key="2">
    <source>
        <dbReference type="WBParaSite" id="PEQ_0000205701-mRNA-1"/>
    </source>
</evidence>
<dbReference type="Proteomes" id="UP000887564">
    <property type="component" value="Unplaced"/>
</dbReference>
<sequence length="112" mass="12270">MALGEVGVIHADRRIFEKDNIVISVDTVEDLGEFINITVSVVGRDNEEEGMKLAKSVQAKLGITDDQLIPLSYYDLLMQGGELSDLESELCQTKISDESDLQSISSDSAIYS</sequence>
<keyword evidence="1" id="KW-1185">Reference proteome</keyword>
<name>A0A914RJN6_PAREQ</name>
<dbReference type="Gene3D" id="2.40.320.10">
    <property type="entry name" value="Hypothetical Protein Pfu-838710-001"/>
    <property type="match status" value="1"/>
</dbReference>
<organism evidence="1 2">
    <name type="scientific">Parascaris equorum</name>
    <name type="common">Equine roundworm</name>
    <dbReference type="NCBI Taxonomy" id="6256"/>
    <lineage>
        <taxon>Eukaryota</taxon>
        <taxon>Metazoa</taxon>
        <taxon>Ecdysozoa</taxon>
        <taxon>Nematoda</taxon>
        <taxon>Chromadorea</taxon>
        <taxon>Rhabditida</taxon>
        <taxon>Spirurina</taxon>
        <taxon>Ascaridomorpha</taxon>
        <taxon>Ascaridoidea</taxon>
        <taxon>Ascarididae</taxon>
        <taxon>Parascaris</taxon>
    </lineage>
</organism>
<dbReference type="PANTHER" id="PTHR21028:SF2">
    <property type="entry name" value="CYTH DOMAIN-CONTAINING PROTEIN"/>
    <property type="match status" value="1"/>
</dbReference>
<dbReference type="SUPFAM" id="SSF55154">
    <property type="entry name" value="CYTH-like phosphatases"/>
    <property type="match status" value="1"/>
</dbReference>
<evidence type="ECO:0000313" key="1">
    <source>
        <dbReference type="Proteomes" id="UP000887564"/>
    </source>
</evidence>
<dbReference type="InterPro" id="IPR033469">
    <property type="entry name" value="CYTH-like_dom_sf"/>
</dbReference>
<dbReference type="AlphaFoldDB" id="A0A914RJN6"/>
<dbReference type="WBParaSite" id="PEQ_0000205701-mRNA-1">
    <property type="protein sequence ID" value="PEQ_0000205701-mRNA-1"/>
    <property type="gene ID" value="PEQ_0000205701"/>
</dbReference>
<dbReference type="InterPro" id="IPR008173">
    <property type="entry name" value="Adenylyl_cyclase_CyaB"/>
</dbReference>
<dbReference type="PANTHER" id="PTHR21028">
    <property type="entry name" value="SI:CH211-156B7.4"/>
    <property type="match status" value="1"/>
</dbReference>
<reference evidence="2" key="1">
    <citation type="submission" date="2022-11" db="UniProtKB">
        <authorList>
            <consortium name="WormBaseParasite"/>
        </authorList>
    </citation>
    <scope>IDENTIFICATION</scope>
</reference>
<accession>A0A914RJN6</accession>
<proteinExistence type="predicted"/>